<evidence type="ECO:0000313" key="3">
    <source>
        <dbReference type="Proteomes" id="UP001152484"/>
    </source>
</evidence>
<dbReference type="InterPro" id="IPR058352">
    <property type="entry name" value="DUF8039"/>
</dbReference>
<organism evidence="2 3">
    <name type="scientific">Cuscuta europaea</name>
    <name type="common">European dodder</name>
    <dbReference type="NCBI Taxonomy" id="41803"/>
    <lineage>
        <taxon>Eukaryota</taxon>
        <taxon>Viridiplantae</taxon>
        <taxon>Streptophyta</taxon>
        <taxon>Embryophyta</taxon>
        <taxon>Tracheophyta</taxon>
        <taxon>Spermatophyta</taxon>
        <taxon>Magnoliopsida</taxon>
        <taxon>eudicotyledons</taxon>
        <taxon>Gunneridae</taxon>
        <taxon>Pentapetalae</taxon>
        <taxon>asterids</taxon>
        <taxon>lamiids</taxon>
        <taxon>Solanales</taxon>
        <taxon>Convolvulaceae</taxon>
        <taxon>Cuscuteae</taxon>
        <taxon>Cuscuta</taxon>
        <taxon>Cuscuta subgen. Cuscuta</taxon>
    </lineage>
</organism>
<feature type="domain" description="DUF8039" evidence="1">
    <location>
        <begin position="3"/>
        <end position="68"/>
    </location>
</feature>
<dbReference type="Proteomes" id="UP001152484">
    <property type="component" value="Unassembled WGS sequence"/>
</dbReference>
<name>A0A9P1E4Y9_CUSEU</name>
<dbReference type="Pfam" id="PF26133">
    <property type="entry name" value="DUF8039"/>
    <property type="match status" value="1"/>
</dbReference>
<dbReference type="EMBL" id="CAMAPE010000010">
    <property type="protein sequence ID" value="CAH9078898.1"/>
    <property type="molecule type" value="Genomic_DNA"/>
</dbReference>
<gene>
    <name evidence="2" type="ORF">CEURO_LOCUS6978</name>
</gene>
<proteinExistence type="predicted"/>
<evidence type="ECO:0000313" key="2">
    <source>
        <dbReference type="EMBL" id="CAH9078898.1"/>
    </source>
</evidence>
<feature type="non-terminal residue" evidence="2">
    <location>
        <position position="170"/>
    </location>
</feature>
<dbReference type="OrthoDB" id="1899935at2759"/>
<reference evidence="2" key="1">
    <citation type="submission" date="2022-07" db="EMBL/GenBank/DDBJ databases">
        <authorList>
            <person name="Macas J."/>
            <person name="Novak P."/>
            <person name="Neumann P."/>
        </authorList>
    </citation>
    <scope>NUCLEOTIDE SEQUENCE</scope>
</reference>
<dbReference type="AlphaFoldDB" id="A0A9P1E4Y9"/>
<sequence>MAVAYNTPSGGLIHNVSMSENTIKVNISMAYPNFENCPLLYPNEAADMNVVADVVGSFVQWPAQLVFFEGEEPPSKPKKKDVAKKKLPFIPRDSPKVMVEPSSYALVSEAVLHSLTYDLLRLHENLEWYEPELCKFSIPLRVDVFCYVKDMQFGTTVDCEDLSQFREGDF</sequence>
<protein>
    <recommendedName>
        <fullName evidence="1">DUF8039 domain-containing protein</fullName>
    </recommendedName>
</protein>
<accession>A0A9P1E4Y9</accession>
<keyword evidence="3" id="KW-1185">Reference proteome</keyword>
<evidence type="ECO:0000259" key="1">
    <source>
        <dbReference type="Pfam" id="PF26133"/>
    </source>
</evidence>
<comment type="caution">
    <text evidence="2">The sequence shown here is derived from an EMBL/GenBank/DDBJ whole genome shotgun (WGS) entry which is preliminary data.</text>
</comment>